<organism evidence="4 5">
    <name type="scientific">Limnoraphis robusta CS-951</name>
    <dbReference type="NCBI Taxonomy" id="1637645"/>
    <lineage>
        <taxon>Bacteria</taxon>
        <taxon>Bacillati</taxon>
        <taxon>Cyanobacteriota</taxon>
        <taxon>Cyanophyceae</taxon>
        <taxon>Oscillatoriophycideae</taxon>
        <taxon>Oscillatoriales</taxon>
        <taxon>Sirenicapillariaceae</taxon>
        <taxon>Limnoraphis</taxon>
    </lineage>
</organism>
<feature type="coiled-coil region" evidence="2">
    <location>
        <begin position="447"/>
        <end position="513"/>
    </location>
</feature>
<dbReference type="AlphaFoldDB" id="A0A0F5YC67"/>
<gene>
    <name evidence="4" type="ORF">WN50_19530</name>
</gene>
<dbReference type="EMBL" id="LATL02000264">
    <property type="protein sequence ID" value="KKD36489.1"/>
    <property type="molecule type" value="Genomic_DNA"/>
</dbReference>
<dbReference type="NCBIfam" id="NF038350">
    <property type="entry name" value="taxis_HmpF"/>
    <property type="match status" value="1"/>
</dbReference>
<dbReference type="GO" id="GO:0005856">
    <property type="term" value="C:cytoskeleton"/>
    <property type="evidence" value="ECO:0007669"/>
    <property type="project" value="TreeGrafter"/>
</dbReference>
<dbReference type="PANTHER" id="PTHR32083:SF0">
    <property type="entry name" value="CILIA AND FLAGELLA-ASSOCIATED PROTEIN 58"/>
    <property type="match status" value="1"/>
</dbReference>
<dbReference type="PANTHER" id="PTHR32083">
    <property type="entry name" value="CILIA AND FLAGELLA-ASSOCIATED PROTEIN 58-RELATED"/>
    <property type="match status" value="1"/>
</dbReference>
<keyword evidence="1 2" id="KW-0175">Coiled coil</keyword>
<feature type="coiled-coil region" evidence="2">
    <location>
        <begin position="212"/>
        <end position="260"/>
    </location>
</feature>
<sequence>MLYLAEVQKQRSFGLGGGRAELKLLACQRGENNWTAVTGDEVIPAEDANNFKDGALVLVDLNSSKHVQRIQDAARQLVSILQDFSRLQEKFKTQQEEIEQWKESLTYQSQELNRREMEMEAQREQLEQLEEEFERLEQQRQEIESARQQGERLRSELDQSQAEIEQTRQQLQQQIRQLEDQQAGLKSAPALSQEQSQQLQSLLAQLSTPVALDALQRQLEQATDRLEAGQSTLQHHWQQLQEKQTSAEQLQDQVDATRQSLQTQWQNWYESQDDLTQLKSNLQGEYTQLTAKQELAETWQTQLQNRQTLLSQLEKLAAQFDETQSVGVVINVSALEAMPIEKLKEEVDKLQQEWDRWFRMVKEQEDELKYKREDIEQLQQQLVQARDGERSRLESELTDENDAYDMLNRTIGGQRRTLREREAILIQHQAVLLKRQGLPANVNPDGLVNFERVLSSLNAQHQDQQQKLEVLEAEISQIQTAIQQLEETVNRQTDEQQQKRQQLEAEEHSWREQYQAVSQLWGTVSLYQQMLQPLQNNWNELKQKVETTTTELNQLEHTRQQQSQKIEQLQQIVSHLT</sequence>
<evidence type="ECO:0000256" key="2">
    <source>
        <dbReference type="SAM" id="Coils"/>
    </source>
</evidence>
<dbReference type="RefSeq" id="WP_046280257.1">
    <property type="nucleotide sequence ID" value="NZ_LATL02000264.1"/>
</dbReference>
<name>A0A0F5YC67_9CYAN</name>
<evidence type="ECO:0000256" key="1">
    <source>
        <dbReference type="ARBA" id="ARBA00023054"/>
    </source>
</evidence>
<evidence type="ECO:0000313" key="4">
    <source>
        <dbReference type="EMBL" id="KKD36489.1"/>
    </source>
</evidence>
<feature type="compositionally biased region" description="Basic and acidic residues" evidence="3">
    <location>
        <begin position="140"/>
        <end position="157"/>
    </location>
</feature>
<dbReference type="InterPro" id="IPR047813">
    <property type="entry name" value="HmpF"/>
</dbReference>
<feature type="region of interest" description="Disordered" evidence="3">
    <location>
        <begin position="140"/>
        <end position="165"/>
    </location>
</feature>
<dbReference type="PATRIC" id="fig|1637645.4.peg.5249"/>
<feature type="coiled-coil region" evidence="2">
    <location>
        <begin position="340"/>
        <end position="410"/>
    </location>
</feature>
<evidence type="ECO:0000313" key="5">
    <source>
        <dbReference type="Proteomes" id="UP000033607"/>
    </source>
</evidence>
<evidence type="ECO:0000256" key="3">
    <source>
        <dbReference type="SAM" id="MobiDB-lite"/>
    </source>
</evidence>
<accession>A0A0F5YC67</accession>
<proteinExistence type="predicted"/>
<feature type="coiled-coil region" evidence="2">
    <location>
        <begin position="538"/>
        <end position="572"/>
    </location>
</feature>
<protein>
    <submittedName>
        <fullName evidence="4">Uncharacterized protein</fullName>
    </submittedName>
</protein>
<comment type="caution">
    <text evidence="4">The sequence shown here is derived from an EMBL/GenBank/DDBJ whole genome shotgun (WGS) entry which is preliminary data.</text>
</comment>
<reference evidence="4 5" key="1">
    <citation type="submission" date="2015-06" db="EMBL/GenBank/DDBJ databases">
        <title>Draft genome assembly of filamentous brackish cyanobacterium Limnoraphis robusta strain CS-951.</title>
        <authorList>
            <person name="Willis A."/>
            <person name="Parks M."/>
            <person name="Burford M.A."/>
        </authorList>
    </citation>
    <scope>NUCLEOTIDE SEQUENCE [LARGE SCALE GENOMIC DNA]</scope>
    <source>
        <strain evidence="4 5">CS-951</strain>
    </source>
</reference>
<dbReference type="Proteomes" id="UP000033607">
    <property type="component" value="Unassembled WGS sequence"/>
</dbReference>
<dbReference type="Gene3D" id="1.10.287.1490">
    <property type="match status" value="1"/>
</dbReference>